<keyword evidence="2" id="KW-1185">Reference proteome</keyword>
<sequence length="179" mass="20080">MTIPTGDIYSWIKTGNSWSLNGCRDGWQRFNRSDGISVCMKTFYSSGGIRRWIARENYCKPIGTDQIGVASVEESQWIYGQMMQYKPASKTSFFFWADGSYKPANCNNANFCEKIIWKDGYTKGIAALNTSTNFDCICGGDYCPVVAYIPDNTTKTMTTVDCNVYGDGYVCGYDLKKSV</sequence>
<evidence type="ECO:0000313" key="1">
    <source>
        <dbReference type="EMBL" id="PIC36772.1"/>
    </source>
</evidence>
<accession>A0A2G5UB44</accession>
<dbReference type="SUPFAM" id="SSF56436">
    <property type="entry name" value="C-type lectin-like"/>
    <property type="match status" value="1"/>
</dbReference>
<protein>
    <recommendedName>
        <fullName evidence="3">C-type lectin domain-containing protein</fullName>
    </recommendedName>
</protein>
<dbReference type="InterPro" id="IPR016186">
    <property type="entry name" value="C-type_lectin-like/link_sf"/>
</dbReference>
<reference evidence="2" key="1">
    <citation type="submission" date="2017-10" db="EMBL/GenBank/DDBJ databases">
        <title>Rapid genome shrinkage in a self-fertile nematode reveals novel sperm competition proteins.</title>
        <authorList>
            <person name="Yin D."/>
            <person name="Schwarz E.M."/>
            <person name="Thomas C.G."/>
            <person name="Felde R.L."/>
            <person name="Korf I.F."/>
            <person name="Cutter A.D."/>
            <person name="Schartner C.M."/>
            <person name="Ralston E.J."/>
            <person name="Meyer B.J."/>
            <person name="Haag E.S."/>
        </authorList>
    </citation>
    <scope>NUCLEOTIDE SEQUENCE [LARGE SCALE GENOMIC DNA]</scope>
    <source>
        <strain evidence="2">JU1422</strain>
    </source>
</reference>
<evidence type="ECO:0008006" key="3">
    <source>
        <dbReference type="Google" id="ProtNLM"/>
    </source>
</evidence>
<dbReference type="PANTHER" id="PTHR47629">
    <property type="entry name" value="C-TYPE LECTIN-RELATED"/>
    <property type="match status" value="1"/>
</dbReference>
<dbReference type="InterPro" id="IPR016187">
    <property type="entry name" value="CTDL_fold"/>
</dbReference>
<name>A0A2G5UB44_9PELO</name>
<dbReference type="PANTHER" id="PTHR47629:SF5">
    <property type="entry name" value="C-TYPE LECTIN-RELATED"/>
    <property type="match status" value="1"/>
</dbReference>
<dbReference type="Gene3D" id="3.10.100.10">
    <property type="entry name" value="Mannose-Binding Protein A, subunit A"/>
    <property type="match status" value="1"/>
</dbReference>
<dbReference type="AlphaFoldDB" id="A0A2G5UB44"/>
<dbReference type="Proteomes" id="UP000230233">
    <property type="component" value="Chromosome IV"/>
</dbReference>
<proteinExistence type="predicted"/>
<gene>
    <name evidence="1" type="primary">Cnig_chr_IV.g15645</name>
    <name evidence="1" type="ORF">B9Z55_015645</name>
</gene>
<evidence type="ECO:0000313" key="2">
    <source>
        <dbReference type="Proteomes" id="UP000230233"/>
    </source>
</evidence>
<dbReference type="STRING" id="1611254.A0A2G5UB44"/>
<dbReference type="OrthoDB" id="5874563at2759"/>
<comment type="caution">
    <text evidence="1">The sequence shown here is derived from an EMBL/GenBank/DDBJ whole genome shotgun (WGS) entry which is preliminary data.</text>
</comment>
<dbReference type="EMBL" id="PDUG01000004">
    <property type="protein sequence ID" value="PIC36772.1"/>
    <property type="molecule type" value="Genomic_DNA"/>
</dbReference>
<organism evidence="1 2">
    <name type="scientific">Caenorhabditis nigoni</name>
    <dbReference type="NCBI Taxonomy" id="1611254"/>
    <lineage>
        <taxon>Eukaryota</taxon>
        <taxon>Metazoa</taxon>
        <taxon>Ecdysozoa</taxon>
        <taxon>Nematoda</taxon>
        <taxon>Chromadorea</taxon>
        <taxon>Rhabditida</taxon>
        <taxon>Rhabditina</taxon>
        <taxon>Rhabditomorpha</taxon>
        <taxon>Rhabditoidea</taxon>
        <taxon>Rhabditidae</taxon>
        <taxon>Peloderinae</taxon>
        <taxon>Caenorhabditis</taxon>
    </lineage>
</organism>